<dbReference type="OrthoDB" id="9797575at2"/>
<dbReference type="RefSeq" id="WP_083481181.1">
    <property type="nucleotide sequence ID" value="NZ_CXSU01000012.1"/>
</dbReference>
<dbReference type="STRING" id="420998.JDO7802_02918"/>
<dbReference type="EMBL" id="CXSU01000012">
    <property type="protein sequence ID" value="CTQ50887.1"/>
    <property type="molecule type" value="Genomic_DNA"/>
</dbReference>
<accession>A0A0M6YNR5</accession>
<gene>
    <name evidence="1" type="ORF">JDO7802_02918</name>
</gene>
<keyword evidence="1" id="KW-0132">Cell division</keyword>
<dbReference type="SUPFAM" id="SSF102829">
    <property type="entry name" value="Cell division protein ZapA-like"/>
    <property type="match status" value="1"/>
</dbReference>
<protein>
    <submittedName>
        <fullName evidence="1">Cell division protein ZapA</fullName>
    </submittedName>
</protein>
<dbReference type="Gene3D" id="3.30.160.880">
    <property type="entry name" value="Cell division protein ZapA protomer, N-terminal domain"/>
    <property type="match status" value="1"/>
</dbReference>
<dbReference type="GO" id="GO:0051301">
    <property type="term" value="P:cell division"/>
    <property type="evidence" value="ECO:0007669"/>
    <property type="project" value="UniProtKB-KW"/>
</dbReference>
<reference evidence="1 2" key="1">
    <citation type="submission" date="2015-07" db="EMBL/GenBank/DDBJ databases">
        <authorList>
            <person name="Noorani M."/>
        </authorList>
    </citation>
    <scope>NUCLEOTIDE SEQUENCE [LARGE SCALE GENOMIC DNA]</scope>
    <source>
        <strain evidence="1 2">CECT 7802</strain>
    </source>
</reference>
<keyword evidence="1" id="KW-0131">Cell cycle</keyword>
<dbReference type="InterPro" id="IPR007838">
    <property type="entry name" value="Cell_div_ZapA-like"/>
</dbReference>
<organism evidence="1 2">
    <name type="scientific">Jannaschia donghaensis</name>
    <dbReference type="NCBI Taxonomy" id="420998"/>
    <lineage>
        <taxon>Bacteria</taxon>
        <taxon>Pseudomonadati</taxon>
        <taxon>Pseudomonadota</taxon>
        <taxon>Alphaproteobacteria</taxon>
        <taxon>Rhodobacterales</taxon>
        <taxon>Roseobacteraceae</taxon>
        <taxon>Jannaschia</taxon>
    </lineage>
</organism>
<proteinExistence type="predicted"/>
<dbReference type="Proteomes" id="UP000049222">
    <property type="component" value="Unassembled WGS sequence"/>
</dbReference>
<name>A0A0M6YNR5_9RHOB</name>
<dbReference type="Pfam" id="PF05164">
    <property type="entry name" value="ZapA"/>
    <property type="match status" value="1"/>
</dbReference>
<dbReference type="AlphaFoldDB" id="A0A0M6YNR5"/>
<sequence>MPDMTIDIGGNTFTVACQDGEEGYLTSAAELLDREAQVLVSSGARLTQEKMLLMAGLMLADKTISADEELRALDRRLAQQTKVIDEMQARPVQAADTREVIKEVEVVREVPVEVIPDDALTRLDALADRAEALVKKATAA</sequence>
<keyword evidence="2" id="KW-1185">Reference proteome</keyword>
<evidence type="ECO:0000313" key="1">
    <source>
        <dbReference type="EMBL" id="CTQ50887.1"/>
    </source>
</evidence>
<evidence type="ECO:0000313" key="2">
    <source>
        <dbReference type="Proteomes" id="UP000049222"/>
    </source>
</evidence>
<dbReference type="InterPro" id="IPR042233">
    <property type="entry name" value="Cell_div_ZapA_N"/>
</dbReference>
<dbReference type="InterPro" id="IPR036192">
    <property type="entry name" value="Cell_div_ZapA-like_sf"/>
</dbReference>